<dbReference type="SUPFAM" id="SSF55811">
    <property type="entry name" value="Nudix"/>
    <property type="match status" value="1"/>
</dbReference>
<dbReference type="Proteomes" id="UP001521150">
    <property type="component" value="Unassembled WGS sequence"/>
</dbReference>
<dbReference type="RefSeq" id="WP_233724517.1">
    <property type="nucleotide sequence ID" value="NZ_JAJVCN010000001.1"/>
</dbReference>
<dbReference type="PROSITE" id="PS51462">
    <property type="entry name" value="NUDIX"/>
    <property type="match status" value="1"/>
</dbReference>
<dbReference type="InterPro" id="IPR000086">
    <property type="entry name" value="NUDIX_hydrolase_dom"/>
</dbReference>
<accession>A0ABS8Z8Q8</accession>
<dbReference type="Pfam" id="PF00293">
    <property type="entry name" value="NUDIX"/>
    <property type="match status" value="1"/>
</dbReference>
<dbReference type="SFLD" id="SFLDS00003">
    <property type="entry name" value="Haloacid_Dehalogenase"/>
    <property type="match status" value="1"/>
</dbReference>
<dbReference type="SFLD" id="SFLDG01129">
    <property type="entry name" value="C1.5:_HAD__Beta-PGM__Phosphata"/>
    <property type="match status" value="1"/>
</dbReference>
<dbReference type="PROSITE" id="PS00893">
    <property type="entry name" value="NUDIX_BOX"/>
    <property type="match status" value="1"/>
</dbReference>
<gene>
    <name evidence="3" type="ORF">LWC34_08890</name>
</gene>
<dbReference type="InterPro" id="IPR023214">
    <property type="entry name" value="HAD_sf"/>
</dbReference>
<dbReference type="EMBL" id="JAJVCN010000001">
    <property type="protein sequence ID" value="MCE7002943.1"/>
    <property type="molecule type" value="Genomic_DNA"/>
</dbReference>
<dbReference type="GO" id="GO:0016787">
    <property type="term" value="F:hydrolase activity"/>
    <property type="evidence" value="ECO:0007669"/>
    <property type="project" value="UniProtKB-KW"/>
</dbReference>
<dbReference type="NCBIfam" id="TIGR01509">
    <property type="entry name" value="HAD-SF-IA-v3"/>
    <property type="match status" value="1"/>
</dbReference>
<name>A0ABS8Z8Q8_9PSEU</name>
<dbReference type="InterPro" id="IPR015797">
    <property type="entry name" value="NUDIX_hydrolase-like_dom_sf"/>
</dbReference>
<evidence type="ECO:0000259" key="2">
    <source>
        <dbReference type="PROSITE" id="PS51462"/>
    </source>
</evidence>
<dbReference type="NCBIfam" id="TIGR01549">
    <property type="entry name" value="HAD-SF-IA-v1"/>
    <property type="match status" value="1"/>
</dbReference>
<reference evidence="3 4" key="1">
    <citation type="submission" date="2021-12" db="EMBL/GenBank/DDBJ databases">
        <title>Genome sequence of Kibdelosporangium philippinense ATCC 49844.</title>
        <authorList>
            <person name="Fedorov E.A."/>
            <person name="Omeragic M."/>
            <person name="Shalygina K.F."/>
            <person name="Maclea K.S."/>
        </authorList>
    </citation>
    <scope>NUCLEOTIDE SEQUENCE [LARGE SCALE GENOMIC DNA]</scope>
    <source>
        <strain evidence="3 4">ATCC 49844</strain>
    </source>
</reference>
<dbReference type="SUPFAM" id="SSF56784">
    <property type="entry name" value="HAD-like"/>
    <property type="match status" value="1"/>
</dbReference>
<dbReference type="PANTHER" id="PTHR43611:SF3">
    <property type="entry name" value="FLAVIN MONONUCLEOTIDE HYDROLASE 1, CHLOROPLATIC"/>
    <property type="match status" value="1"/>
</dbReference>
<keyword evidence="1 3" id="KW-0378">Hydrolase</keyword>
<sequence>MTTTRALLIDFDGVLRHHHALGSGLPDGALLATAFRPELVNLAITGEITQKEWESRIADELQKRYLAADVARAIDHFRDIGYIDEEVMAIVDAARPHATVCLVSNATDRLHRDLVALGSTDRFDHVVASADIGIAKPDERIFAAAARLAGIPAERCLMVDDTPANTEAAQSLGMSGHVFRTASELKEVLDDWLARDLMDRTMPEVRDREAVRVLCLDQQDRLLLLHWRDPVSGAYLWEPTGGGVEPGESYIAAAHREVLEETGFLNVHISPDSIPVRRDQPWRGRRFRNVEQFFVARIPDDQAITTPELTDTEVETLVGSRWWTWPELLRTTERIEPVDIVHVLRTLAPGGPWSDPFKTGM</sequence>
<keyword evidence="4" id="KW-1185">Reference proteome</keyword>
<protein>
    <submittedName>
        <fullName evidence="3">HAD-IA family hydrolase</fullName>
    </submittedName>
</protein>
<dbReference type="Gene3D" id="3.90.79.10">
    <property type="entry name" value="Nucleoside Triphosphate Pyrophosphohydrolase"/>
    <property type="match status" value="1"/>
</dbReference>
<organism evidence="3 4">
    <name type="scientific">Kibdelosporangium philippinense</name>
    <dbReference type="NCBI Taxonomy" id="211113"/>
    <lineage>
        <taxon>Bacteria</taxon>
        <taxon>Bacillati</taxon>
        <taxon>Actinomycetota</taxon>
        <taxon>Actinomycetes</taxon>
        <taxon>Pseudonocardiales</taxon>
        <taxon>Pseudonocardiaceae</taxon>
        <taxon>Kibdelosporangium</taxon>
    </lineage>
</organism>
<dbReference type="Gene3D" id="3.40.50.1000">
    <property type="entry name" value="HAD superfamily/HAD-like"/>
    <property type="match status" value="1"/>
</dbReference>
<evidence type="ECO:0000256" key="1">
    <source>
        <dbReference type="ARBA" id="ARBA00022801"/>
    </source>
</evidence>
<proteinExistence type="predicted"/>
<dbReference type="Pfam" id="PF00702">
    <property type="entry name" value="Hydrolase"/>
    <property type="match status" value="1"/>
</dbReference>
<dbReference type="InterPro" id="IPR036412">
    <property type="entry name" value="HAD-like_sf"/>
</dbReference>
<feature type="domain" description="Nudix hydrolase" evidence="2">
    <location>
        <begin position="206"/>
        <end position="348"/>
    </location>
</feature>
<dbReference type="InterPro" id="IPR006439">
    <property type="entry name" value="HAD-SF_hydro_IA"/>
</dbReference>
<evidence type="ECO:0000313" key="4">
    <source>
        <dbReference type="Proteomes" id="UP001521150"/>
    </source>
</evidence>
<evidence type="ECO:0000313" key="3">
    <source>
        <dbReference type="EMBL" id="MCE7002943.1"/>
    </source>
</evidence>
<dbReference type="InterPro" id="IPR020084">
    <property type="entry name" value="NUDIX_hydrolase_CS"/>
</dbReference>
<comment type="caution">
    <text evidence="3">The sequence shown here is derived from an EMBL/GenBank/DDBJ whole genome shotgun (WGS) entry which is preliminary data.</text>
</comment>
<dbReference type="PANTHER" id="PTHR43611">
    <property type="entry name" value="ALPHA-D-GLUCOSE 1-PHOSPHATE PHOSPHATASE"/>
    <property type="match status" value="1"/>
</dbReference>